<dbReference type="GeneID" id="94440496"/>
<keyword evidence="15" id="KW-1185">Reference proteome</keyword>
<evidence type="ECO:0000313" key="13">
    <source>
        <dbReference type="EMBL" id="MDY5169795.1"/>
    </source>
</evidence>
<dbReference type="GO" id="GO:0005737">
    <property type="term" value="C:cytoplasm"/>
    <property type="evidence" value="ECO:0007669"/>
    <property type="project" value="UniProtKB-SubCell"/>
</dbReference>
<evidence type="ECO:0000256" key="2">
    <source>
        <dbReference type="ARBA" id="ARBA00007663"/>
    </source>
</evidence>
<dbReference type="PANTHER" id="PTHR17490:SF16">
    <property type="entry name" value="THREONYLCARBAMOYL-AMP SYNTHASE"/>
    <property type="match status" value="1"/>
</dbReference>
<evidence type="ECO:0000256" key="9">
    <source>
        <dbReference type="ARBA" id="ARBA00022840"/>
    </source>
</evidence>
<keyword evidence="9" id="KW-0067">ATP-binding</keyword>
<feature type="domain" description="YrdC-like" evidence="12">
    <location>
        <begin position="8"/>
        <end position="192"/>
    </location>
</feature>
<dbReference type="GO" id="GO:0000049">
    <property type="term" value="F:tRNA binding"/>
    <property type="evidence" value="ECO:0007669"/>
    <property type="project" value="TreeGrafter"/>
</dbReference>
<reference evidence="13" key="2">
    <citation type="submission" date="2022-03" db="EMBL/GenBank/DDBJ databases">
        <title>First case of bacteraemia caused by Dielma fastidiosa in a patient hospitalised with diverticulitis.</title>
        <authorList>
            <person name="Forman-Ankjaer B."/>
            <person name="Hvid-Jensen F."/>
            <person name="Kobel C.M."/>
            <person name="Greve T."/>
        </authorList>
    </citation>
    <scope>NUCLEOTIDE SEQUENCE</scope>
    <source>
        <strain evidence="13">AUH_DF_2021</strain>
    </source>
</reference>
<dbReference type="PROSITE" id="PS51163">
    <property type="entry name" value="YRDC"/>
    <property type="match status" value="1"/>
</dbReference>
<dbReference type="OrthoDB" id="9814580at2"/>
<evidence type="ECO:0000256" key="6">
    <source>
        <dbReference type="ARBA" id="ARBA00022694"/>
    </source>
</evidence>
<evidence type="ECO:0000256" key="8">
    <source>
        <dbReference type="ARBA" id="ARBA00022741"/>
    </source>
</evidence>
<organism evidence="14 15">
    <name type="scientific">Dielma fastidiosa</name>
    <dbReference type="NCBI Taxonomy" id="1034346"/>
    <lineage>
        <taxon>Bacteria</taxon>
        <taxon>Bacillati</taxon>
        <taxon>Bacillota</taxon>
        <taxon>Erysipelotrichia</taxon>
        <taxon>Erysipelotrichales</taxon>
        <taxon>Erysipelotrichaceae</taxon>
        <taxon>Dielma</taxon>
    </lineage>
</organism>
<dbReference type="EMBL" id="QJKH01000012">
    <property type="protein sequence ID" value="PXX77174.1"/>
    <property type="molecule type" value="Genomic_DNA"/>
</dbReference>
<dbReference type="GO" id="GO:0061710">
    <property type="term" value="F:L-threonylcarbamoyladenylate synthase"/>
    <property type="evidence" value="ECO:0007669"/>
    <property type="project" value="UniProtKB-EC"/>
</dbReference>
<dbReference type="Proteomes" id="UP001276902">
    <property type="component" value="Unassembled WGS sequence"/>
</dbReference>
<evidence type="ECO:0000259" key="12">
    <source>
        <dbReference type="PROSITE" id="PS51163"/>
    </source>
</evidence>
<dbReference type="GO" id="GO:0005524">
    <property type="term" value="F:ATP binding"/>
    <property type="evidence" value="ECO:0007669"/>
    <property type="project" value="UniProtKB-KW"/>
</dbReference>
<dbReference type="SUPFAM" id="SSF55821">
    <property type="entry name" value="YrdC/RibB"/>
    <property type="match status" value="1"/>
</dbReference>
<protein>
    <recommendedName>
        <fullName evidence="10">L-threonylcarbamoyladenylate synthase</fullName>
        <ecNumber evidence="3">2.7.7.87</ecNumber>
    </recommendedName>
    <alternativeName>
        <fullName evidence="10">L-threonylcarbamoyladenylate synthase</fullName>
    </alternativeName>
</protein>
<keyword evidence="4" id="KW-0963">Cytoplasm</keyword>
<evidence type="ECO:0000313" key="14">
    <source>
        <dbReference type="EMBL" id="PXX77174.1"/>
    </source>
</evidence>
<dbReference type="Proteomes" id="UP000247612">
    <property type="component" value="Unassembled WGS sequence"/>
</dbReference>
<keyword evidence="6" id="KW-0819">tRNA processing</keyword>
<comment type="subcellular location">
    <subcellularLocation>
        <location evidence="1">Cytoplasm</location>
    </subcellularLocation>
</comment>
<comment type="caution">
    <text evidence="14">The sequence shown here is derived from an EMBL/GenBank/DDBJ whole genome shotgun (WGS) entry which is preliminary data.</text>
</comment>
<dbReference type="EMBL" id="JALDAW010000023">
    <property type="protein sequence ID" value="MDY5169795.1"/>
    <property type="molecule type" value="Genomic_DNA"/>
</dbReference>
<dbReference type="STRING" id="1034346.GCA_000313565_00996"/>
<dbReference type="PANTHER" id="PTHR17490">
    <property type="entry name" value="SUA5"/>
    <property type="match status" value="1"/>
</dbReference>
<sequence>METKRKTKEEMDEVIECLQAGGVAAFPTDTVYGLGVIYDDEKALERLKEAKGRPENKPIPLMISNLKQIESVAVVTEKAKKLIQKFMPGAFTIILKKRENVPAYVTNGFDTIGIRMPDDDFILELMNRIGKPMLVTSANMSGMPTGTTFMEVIEQLEGRIDMVVKGMCGCKESSTIVDASTDAVKLIRKGPISEDEIMKIVEEN</sequence>
<dbReference type="RefSeq" id="WP_022937310.1">
    <property type="nucleotide sequence ID" value="NZ_BAABZA010000001.1"/>
</dbReference>
<dbReference type="InterPro" id="IPR017945">
    <property type="entry name" value="DHBP_synth_RibB-like_a/b_dom"/>
</dbReference>
<evidence type="ECO:0000313" key="15">
    <source>
        <dbReference type="Proteomes" id="UP000247612"/>
    </source>
</evidence>
<keyword evidence="5" id="KW-0808">Transferase</keyword>
<dbReference type="NCBIfam" id="TIGR00057">
    <property type="entry name" value="L-threonylcarbamoyladenylate synthase"/>
    <property type="match status" value="1"/>
</dbReference>
<dbReference type="GO" id="GO:0003725">
    <property type="term" value="F:double-stranded RNA binding"/>
    <property type="evidence" value="ECO:0007669"/>
    <property type="project" value="InterPro"/>
</dbReference>
<comment type="similarity">
    <text evidence="2">Belongs to the SUA5 family.</text>
</comment>
<name>A0A2V2EYA6_9FIRM</name>
<evidence type="ECO:0000256" key="4">
    <source>
        <dbReference type="ARBA" id="ARBA00022490"/>
    </source>
</evidence>
<evidence type="ECO:0000256" key="10">
    <source>
        <dbReference type="ARBA" id="ARBA00029774"/>
    </source>
</evidence>
<dbReference type="AlphaFoldDB" id="A0A2V2EYA6"/>
<dbReference type="InterPro" id="IPR006070">
    <property type="entry name" value="Sua5-like_dom"/>
</dbReference>
<comment type="catalytic activity">
    <reaction evidence="11">
        <text>L-threonine + hydrogencarbonate + ATP = L-threonylcarbamoyladenylate + diphosphate + H2O</text>
        <dbReference type="Rhea" id="RHEA:36407"/>
        <dbReference type="ChEBI" id="CHEBI:15377"/>
        <dbReference type="ChEBI" id="CHEBI:17544"/>
        <dbReference type="ChEBI" id="CHEBI:30616"/>
        <dbReference type="ChEBI" id="CHEBI:33019"/>
        <dbReference type="ChEBI" id="CHEBI:57926"/>
        <dbReference type="ChEBI" id="CHEBI:73682"/>
        <dbReference type="EC" id="2.7.7.87"/>
    </reaction>
</comment>
<evidence type="ECO:0000256" key="7">
    <source>
        <dbReference type="ARBA" id="ARBA00022695"/>
    </source>
</evidence>
<dbReference type="Gene3D" id="3.90.870.10">
    <property type="entry name" value="DHBP synthase"/>
    <property type="match status" value="1"/>
</dbReference>
<dbReference type="Pfam" id="PF01300">
    <property type="entry name" value="Sua5_yciO_yrdC"/>
    <property type="match status" value="1"/>
</dbReference>
<evidence type="ECO:0000256" key="3">
    <source>
        <dbReference type="ARBA" id="ARBA00012584"/>
    </source>
</evidence>
<accession>A0A2V2EYA6</accession>
<evidence type="ECO:0000256" key="11">
    <source>
        <dbReference type="ARBA" id="ARBA00048366"/>
    </source>
</evidence>
<dbReference type="InterPro" id="IPR050156">
    <property type="entry name" value="TC-AMP_synthase_SUA5"/>
</dbReference>
<keyword evidence="7" id="KW-0548">Nucleotidyltransferase</keyword>
<reference evidence="14 15" key="1">
    <citation type="submission" date="2018-05" db="EMBL/GenBank/DDBJ databases">
        <title>Genomic Encyclopedia of Type Strains, Phase IV (KMG-IV): sequencing the most valuable type-strain genomes for metagenomic binning, comparative biology and taxonomic classification.</title>
        <authorList>
            <person name="Goeker M."/>
        </authorList>
    </citation>
    <scope>NUCLEOTIDE SEQUENCE [LARGE SCALE GENOMIC DNA]</scope>
    <source>
        <strain evidence="14 15">JC118</strain>
    </source>
</reference>
<gene>
    <name evidence="14" type="ORF">DES51_112114</name>
    <name evidence="13" type="ORF">MQE39_16885</name>
</gene>
<keyword evidence="8" id="KW-0547">Nucleotide-binding</keyword>
<dbReference type="EC" id="2.7.7.87" evidence="3"/>
<dbReference type="GO" id="GO:0006450">
    <property type="term" value="P:regulation of translational fidelity"/>
    <property type="evidence" value="ECO:0007669"/>
    <property type="project" value="TreeGrafter"/>
</dbReference>
<evidence type="ECO:0000256" key="1">
    <source>
        <dbReference type="ARBA" id="ARBA00004496"/>
    </source>
</evidence>
<proteinExistence type="inferred from homology"/>
<dbReference type="GO" id="GO:0008033">
    <property type="term" value="P:tRNA processing"/>
    <property type="evidence" value="ECO:0007669"/>
    <property type="project" value="UniProtKB-KW"/>
</dbReference>
<evidence type="ECO:0000256" key="5">
    <source>
        <dbReference type="ARBA" id="ARBA00022679"/>
    </source>
</evidence>